<keyword evidence="7 9" id="KW-1133">Transmembrane helix</keyword>
<name>A0A1G6HS17_9BACL</name>
<dbReference type="AlphaFoldDB" id="A0A1G6HS17"/>
<dbReference type="PANTHER" id="PTHR33695:SF1">
    <property type="entry name" value="LIPOPROTEIN SIGNAL PEPTIDASE"/>
    <property type="match status" value="1"/>
</dbReference>
<comment type="caution">
    <text evidence="9">Lacks conserved residue(s) required for the propagation of feature annotation.</text>
</comment>
<accession>A0A1G6HS17</accession>
<dbReference type="GO" id="GO:0004190">
    <property type="term" value="F:aspartic-type endopeptidase activity"/>
    <property type="evidence" value="ECO:0007669"/>
    <property type="project" value="UniProtKB-UniRule"/>
</dbReference>
<comment type="catalytic activity">
    <reaction evidence="9 10">
        <text>Release of signal peptides from bacterial membrane prolipoproteins. Hydrolyzes -Xaa-Yaa-Zaa-|-(S,diacylglyceryl)Cys-, in which Xaa is hydrophobic (preferably Leu), and Yaa (Ala or Ser) and Zaa (Gly or Ala) have small, neutral side chains.</text>
        <dbReference type="EC" id="3.4.23.36"/>
    </reaction>
</comment>
<feature type="transmembrane region" description="Helical" evidence="9">
    <location>
        <begin position="135"/>
        <end position="156"/>
    </location>
</feature>
<keyword evidence="3 9" id="KW-0645">Protease</keyword>
<keyword evidence="4 9" id="KW-0812">Transmembrane</keyword>
<keyword evidence="13" id="KW-1185">Reference proteome</keyword>
<organism evidence="12 13">
    <name type="scientific">Melghirimyces thermohalophilus</name>
    <dbReference type="NCBI Taxonomy" id="1236220"/>
    <lineage>
        <taxon>Bacteria</taxon>
        <taxon>Bacillati</taxon>
        <taxon>Bacillota</taxon>
        <taxon>Bacilli</taxon>
        <taxon>Bacillales</taxon>
        <taxon>Thermoactinomycetaceae</taxon>
        <taxon>Melghirimyces</taxon>
    </lineage>
</organism>
<evidence type="ECO:0000256" key="2">
    <source>
        <dbReference type="ARBA" id="ARBA00022475"/>
    </source>
</evidence>
<feature type="transmembrane region" description="Helical" evidence="9">
    <location>
        <begin position="99"/>
        <end position="115"/>
    </location>
</feature>
<evidence type="ECO:0000256" key="6">
    <source>
        <dbReference type="ARBA" id="ARBA00022801"/>
    </source>
</evidence>
<dbReference type="UniPathway" id="UPA00665"/>
<gene>
    <name evidence="9" type="primary">lspA</name>
    <name evidence="12" type="ORF">SAMN04488112_101203</name>
</gene>
<comment type="function">
    <text evidence="9 10">This protein specifically catalyzes the removal of signal peptides from prolipoproteins.</text>
</comment>
<dbReference type="Proteomes" id="UP000199387">
    <property type="component" value="Unassembled WGS sequence"/>
</dbReference>
<reference evidence="12 13" key="1">
    <citation type="submission" date="2016-10" db="EMBL/GenBank/DDBJ databases">
        <authorList>
            <person name="de Groot N.N."/>
        </authorList>
    </citation>
    <scope>NUCLEOTIDE SEQUENCE [LARGE SCALE GENOMIC DNA]</scope>
    <source>
        <strain evidence="12 13">DSM 45514</strain>
    </source>
</reference>
<proteinExistence type="inferred from homology"/>
<dbReference type="InterPro" id="IPR001872">
    <property type="entry name" value="Peptidase_A8"/>
</dbReference>
<dbReference type="HAMAP" id="MF_00161">
    <property type="entry name" value="LspA"/>
    <property type="match status" value="1"/>
</dbReference>
<evidence type="ECO:0000256" key="10">
    <source>
        <dbReference type="RuleBase" id="RU000594"/>
    </source>
</evidence>
<keyword evidence="2 9" id="KW-1003">Cell membrane</keyword>
<evidence type="ECO:0000256" key="5">
    <source>
        <dbReference type="ARBA" id="ARBA00022750"/>
    </source>
</evidence>
<evidence type="ECO:0000256" key="1">
    <source>
        <dbReference type="ARBA" id="ARBA00006139"/>
    </source>
</evidence>
<dbReference type="PRINTS" id="PR00781">
    <property type="entry name" value="LIPOSIGPTASE"/>
</dbReference>
<dbReference type="EMBL" id="FMZA01000001">
    <property type="protein sequence ID" value="SDB97012.1"/>
    <property type="molecule type" value="Genomic_DNA"/>
</dbReference>
<keyword evidence="5 9" id="KW-0064">Aspartyl protease</keyword>
<evidence type="ECO:0000256" key="4">
    <source>
        <dbReference type="ARBA" id="ARBA00022692"/>
    </source>
</evidence>
<feature type="active site" evidence="9">
    <location>
        <position position="141"/>
    </location>
</feature>
<evidence type="ECO:0000256" key="7">
    <source>
        <dbReference type="ARBA" id="ARBA00022989"/>
    </source>
</evidence>
<comment type="pathway">
    <text evidence="9">Protein modification; lipoprotein biosynthesis (signal peptide cleavage).</text>
</comment>
<keyword evidence="8 9" id="KW-0472">Membrane</keyword>
<dbReference type="PANTHER" id="PTHR33695">
    <property type="entry name" value="LIPOPROTEIN SIGNAL PEPTIDASE"/>
    <property type="match status" value="1"/>
</dbReference>
<evidence type="ECO:0000256" key="3">
    <source>
        <dbReference type="ARBA" id="ARBA00022670"/>
    </source>
</evidence>
<evidence type="ECO:0000256" key="11">
    <source>
        <dbReference type="RuleBase" id="RU004181"/>
    </source>
</evidence>
<dbReference type="NCBIfam" id="TIGR00077">
    <property type="entry name" value="lspA"/>
    <property type="match status" value="1"/>
</dbReference>
<comment type="similarity">
    <text evidence="1 9 11">Belongs to the peptidase A8 family.</text>
</comment>
<evidence type="ECO:0000256" key="8">
    <source>
        <dbReference type="ARBA" id="ARBA00023136"/>
    </source>
</evidence>
<dbReference type="STRING" id="1236220.SAMN04488112_101203"/>
<protein>
    <recommendedName>
        <fullName evidence="9">Lipoprotein signal peptidase</fullName>
        <ecNumber evidence="9">3.4.23.36</ecNumber>
    </recommendedName>
    <alternativeName>
        <fullName evidence="9">Prolipoprotein signal peptidase</fullName>
    </alternativeName>
    <alternativeName>
        <fullName evidence="9">Signal peptidase II</fullName>
        <shortName evidence="9">SPase II</shortName>
    </alternativeName>
</protein>
<dbReference type="GO" id="GO:0006508">
    <property type="term" value="P:proteolysis"/>
    <property type="evidence" value="ECO:0007669"/>
    <property type="project" value="UniProtKB-KW"/>
</dbReference>
<feature type="active site" evidence="9">
    <location>
        <position position="125"/>
    </location>
</feature>
<evidence type="ECO:0000256" key="9">
    <source>
        <dbReference type="HAMAP-Rule" id="MF_00161"/>
    </source>
</evidence>
<evidence type="ECO:0000313" key="13">
    <source>
        <dbReference type="Proteomes" id="UP000199387"/>
    </source>
</evidence>
<sequence>MLGCRTPVEGGTNIRRYFIAALAILGLDQWTKWLVVHKMDLFESIPLWEGIFHITSHRNRGAAFGILQNQQWLFILVTLIVVAGISWYLIRLKRSEPPMSWALALILGGAVGNLIDRIRLGEVVDFLDFKLINYPIFNVADSVIVIGVGIMIFLTIRQPEGKVDGLTGKAGDPR</sequence>
<dbReference type="PROSITE" id="PS00855">
    <property type="entry name" value="SPASE_II"/>
    <property type="match status" value="1"/>
</dbReference>
<keyword evidence="6 9" id="KW-0378">Hydrolase</keyword>
<dbReference type="EC" id="3.4.23.36" evidence="9"/>
<feature type="transmembrane region" description="Helical" evidence="9">
    <location>
        <begin position="72"/>
        <end position="90"/>
    </location>
</feature>
<dbReference type="GO" id="GO:0005886">
    <property type="term" value="C:plasma membrane"/>
    <property type="evidence" value="ECO:0007669"/>
    <property type="project" value="UniProtKB-SubCell"/>
</dbReference>
<comment type="subcellular location">
    <subcellularLocation>
        <location evidence="9">Cell membrane</location>
        <topology evidence="9">Multi-pass membrane protein</topology>
    </subcellularLocation>
</comment>
<dbReference type="Pfam" id="PF01252">
    <property type="entry name" value="Peptidase_A8"/>
    <property type="match status" value="1"/>
</dbReference>
<evidence type="ECO:0000313" key="12">
    <source>
        <dbReference type="EMBL" id="SDB97012.1"/>
    </source>
</evidence>